<keyword evidence="2" id="KW-0808">Transferase</keyword>
<dbReference type="EC" id="2.7.8.7" evidence="1"/>
<dbReference type="Proteomes" id="UP000301737">
    <property type="component" value="Unassembled WGS sequence"/>
</dbReference>
<dbReference type="InterPro" id="IPR008278">
    <property type="entry name" value="4-PPantetheinyl_Trfase_dom"/>
</dbReference>
<protein>
    <recommendedName>
        <fullName evidence="1">holo-[acyl-carrier-protein] synthase</fullName>
        <ecNumber evidence="1">2.7.8.7</ecNumber>
    </recommendedName>
</protein>
<sequence>MQKSMSNLSTSGNQQIILLLNSWHDILQDVFVFEESMRHLSLEQQARILKKKSHPDRCKALCNQLLQITGISMATGLPHTQLNFQYGVCGKPLVIDIDALTFSMSDGEHYVAQYIFKAKGYEVGIDLASTSDYCGDQDLNHFVEIFSLQEFKNLVQCPSSKKALLFTYIWSLKECYSKFTGLGLNSKLHNINFGKLDLFDTETTLKRRIDQKEMFFYSCWIAPGEVVTVCHESNPLLDQNPHVYYLTLQDVLSELQ</sequence>
<dbReference type="AlphaFoldDB" id="A0A4C2EAB3"/>
<comment type="caution">
    <text evidence="4">The sequence shown here is derived from an EMBL/GenBank/DDBJ whole genome shotgun (WGS) entry which is preliminary data.</text>
</comment>
<reference evidence="4 5" key="1">
    <citation type="submission" date="2019-01" db="EMBL/GenBank/DDBJ databases">
        <title>Draft Genome Sequencing of Zygosaccharomyces mellis Ca-7.</title>
        <authorList>
            <person name="Shiwa Y."/>
            <person name="Kanesaki Y."/>
            <person name="Ishige T."/>
            <person name="Mura K."/>
            <person name="Hori T."/>
            <person name="Tamura T."/>
        </authorList>
    </citation>
    <scope>NUCLEOTIDE SEQUENCE [LARGE SCALE GENOMIC DNA]</scope>
    <source>
        <strain evidence="4 5">Ca-7</strain>
    </source>
</reference>
<dbReference type="SUPFAM" id="SSF56214">
    <property type="entry name" value="4'-phosphopantetheinyl transferase"/>
    <property type="match status" value="2"/>
</dbReference>
<dbReference type="InterPro" id="IPR050559">
    <property type="entry name" value="P-Pant_transferase_sf"/>
</dbReference>
<evidence type="ECO:0000259" key="3">
    <source>
        <dbReference type="Pfam" id="PF01648"/>
    </source>
</evidence>
<keyword evidence="5" id="KW-1185">Reference proteome</keyword>
<evidence type="ECO:0000256" key="1">
    <source>
        <dbReference type="ARBA" id="ARBA00013172"/>
    </source>
</evidence>
<organism evidence="4 5">
    <name type="scientific">Zygosaccharomyces mellis</name>
    <dbReference type="NCBI Taxonomy" id="42258"/>
    <lineage>
        <taxon>Eukaryota</taxon>
        <taxon>Fungi</taxon>
        <taxon>Dikarya</taxon>
        <taxon>Ascomycota</taxon>
        <taxon>Saccharomycotina</taxon>
        <taxon>Saccharomycetes</taxon>
        <taxon>Saccharomycetales</taxon>
        <taxon>Saccharomycetaceae</taxon>
        <taxon>Zygosaccharomyces</taxon>
    </lineage>
</organism>
<name>A0A4C2EAB3_9SACH</name>
<feature type="domain" description="4'-phosphopantetheinyl transferase" evidence="3">
    <location>
        <begin position="123"/>
        <end position="217"/>
    </location>
</feature>
<dbReference type="OrthoDB" id="26719at2759"/>
<dbReference type="GO" id="GO:0005829">
    <property type="term" value="C:cytosol"/>
    <property type="evidence" value="ECO:0007669"/>
    <property type="project" value="TreeGrafter"/>
</dbReference>
<dbReference type="PANTHER" id="PTHR12215:SF10">
    <property type="entry name" value="L-AMINOADIPATE-SEMIALDEHYDE DEHYDROGENASE-PHOSPHOPANTETHEINYL TRANSFERASE"/>
    <property type="match status" value="1"/>
</dbReference>
<evidence type="ECO:0000313" key="5">
    <source>
        <dbReference type="Proteomes" id="UP000301737"/>
    </source>
</evidence>
<dbReference type="InterPro" id="IPR037143">
    <property type="entry name" value="4-PPantetheinyl_Trfase_dom_sf"/>
</dbReference>
<dbReference type="EMBL" id="BIMX01000012">
    <property type="protein sequence ID" value="GCE99739.1"/>
    <property type="molecule type" value="Genomic_DNA"/>
</dbReference>
<accession>A0A4C2EAB3</accession>
<dbReference type="PANTHER" id="PTHR12215">
    <property type="entry name" value="PHOSPHOPANTETHEINE TRANSFERASE"/>
    <property type="match status" value="1"/>
</dbReference>
<dbReference type="Pfam" id="PF01648">
    <property type="entry name" value="ACPS"/>
    <property type="match status" value="1"/>
</dbReference>
<dbReference type="Gene3D" id="3.90.470.20">
    <property type="entry name" value="4'-phosphopantetheinyl transferase domain"/>
    <property type="match status" value="2"/>
</dbReference>
<proteinExistence type="predicted"/>
<dbReference type="GO" id="GO:0000287">
    <property type="term" value="F:magnesium ion binding"/>
    <property type="evidence" value="ECO:0007669"/>
    <property type="project" value="InterPro"/>
</dbReference>
<evidence type="ECO:0000313" key="4">
    <source>
        <dbReference type="EMBL" id="GCE99739.1"/>
    </source>
</evidence>
<dbReference type="GO" id="GO:0008897">
    <property type="term" value="F:holo-[acyl-carrier-protein] synthase activity"/>
    <property type="evidence" value="ECO:0007669"/>
    <property type="project" value="UniProtKB-EC"/>
</dbReference>
<evidence type="ECO:0000256" key="2">
    <source>
        <dbReference type="ARBA" id="ARBA00022679"/>
    </source>
</evidence>
<gene>
    <name evidence="4" type="primary">LYS5</name>
    <name evidence="4" type="ORF">ZYGM_003229</name>
</gene>
<dbReference type="GO" id="GO:0019878">
    <property type="term" value="P:lysine biosynthetic process via aminoadipic acid"/>
    <property type="evidence" value="ECO:0007669"/>
    <property type="project" value="TreeGrafter"/>
</dbReference>